<accession>A0A7W5G733</accession>
<comment type="caution">
    <text evidence="2">The sequence shown here is derived from an EMBL/GenBank/DDBJ whole genome shotgun (WGS) entry which is preliminary data.</text>
</comment>
<dbReference type="RefSeq" id="WP_183389193.1">
    <property type="nucleotide sequence ID" value="NZ_JACHXM010000027.1"/>
</dbReference>
<gene>
    <name evidence="2" type="ORF">FHR96_003736</name>
</gene>
<name>A0A7W5G733_9GAMM</name>
<proteinExistence type="predicted"/>
<evidence type="ECO:0000313" key="3">
    <source>
        <dbReference type="Proteomes" id="UP000525987"/>
    </source>
</evidence>
<protein>
    <submittedName>
        <fullName evidence="2">Uncharacterized protein</fullName>
    </submittedName>
</protein>
<dbReference type="EMBL" id="JACHXM010000027">
    <property type="protein sequence ID" value="MBB3142834.1"/>
    <property type="molecule type" value="Genomic_DNA"/>
</dbReference>
<organism evidence="2 3">
    <name type="scientific">Halomonas organivorans</name>
    <dbReference type="NCBI Taxonomy" id="257772"/>
    <lineage>
        <taxon>Bacteria</taxon>
        <taxon>Pseudomonadati</taxon>
        <taxon>Pseudomonadota</taxon>
        <taxon>Gammaproteobacteria</taxon>
        <taxon>Oceanospirillales</taxon>
        <taxon>Halomonadaceae</taxon>
        <taxon>Halomonas</taxon>
    </lineage>
</organism>
<dbReference type="Proteomes" id="UP000525987">
    <property type="component" value="Unassembled WGS sequence"/>
</dbReference>
<sequence>MFGEFKVHAGDFATNRKAQFLPNTFFMPKADAIWGNEKYQSTDVEELAPASEENVKRIGGTVGWGAAGAVILGPVGLLAGLLAGGRKKEVTFIVKFTDGKKALCTADNKTFTKMQASQF</sequence>
<reference evidence="2 3" key="1">
    <citation type="submission" date="2020-08" db="EMBL/GenBank/DDBJ databases">
        <title>Genomic Encyclopedia of Type Strains, Phase III (KMG-III): the genomes of soil and plant-associated and newly described type strains.</title>
        <authorList>
            <person name="Whitman W."/>
        </authorList>
    </citation>
    <scope>NUCLEOTIDE SEQUENCE [LARGE SCALE GENOMIC DNA]</scope>
    <source>
        <strain evidence="2 3">CECT 5995</strain>
    </source>
</reference>
<keyword evidence="1" id="KW-0812">Transmembrane</keyword>
<evidence type="ECO:0000313" key="2">
    <source>
        <dbReference type="EMBL" id="MBB3142834.1"/>
    </source>
</evidence>
<keyword evidence="3" id="KW-1185">Reference proteome</keyword>
<keyword evidence="1" id="KW-1133">Transmembrane helix</keyword>
<dbReference type="AlphaFoldDB" id="A0A7W5G733"/>
<feature type="transmembrane region" description="Helical" evidence="1">
    <location>
        <begin position="62"/>
        <end position="83"/>
    </location>
</feature>
<keyword evidence="1" id="KW-0472">Membrane</keyword>
<evidence type="ECO:0000256" key="1">
    <source>
        <dbReference type="SAM" id="Phobius"/>
    </source>
</evidence>